<protein>
    <submittedName>
        <fullName evidence="1">Uncharacterized protein</fullName>
    </submittedName>
</protein>
<dbReference type="Proteomes" id="UP000193642">
    <property type="component" value="Unassembled WGS sequence"/>
</dbReference>
<organism evidence="1 2">
    <name type="scientific">Rhizoclosmatium globosum</name>
    <dbReference type="NCBI Taxonomy" id="329046"/>
    <lineage>
        <taxon>Eukaryota</taxon>
        <taxon>Fungi</taxon>
        <taxon>Fungi incertae sedis</taxon>
        <taxon>Chytridiomycota</taxon>
        <taxon>Chytridiomycota incertae sedis</taxon>
        <taxon>Chytridiomycetes</taxon>
        <taxon>Chytridiales</taxon>
        <taxon>Chytriomycetaceae</taxon>
        <taxon>Rhizoclosmatium</taxon>
    </lineage>
</organism>
<sequence>MVCCYLQKLDQSVSPKAYNLDISLDGLKPFTGSQNAVARVKIYDLLCKIKTHHLQIPESVHHIMFSDSTIQLQSDLMALHHNVSNSLLLSSDAESLSIADCDRFVNEIVSHESHHETYFYLAANFNTLMSISLLQRPRMYLSHLSTCRPSRLTTESVLIISNAIRLCSGRLIASHTCSYS</sequence>
<reference evidence="1 2" key="1">
    <citation type="submission" date="2016-07" db="EMBL/GenBank/DDBJ databases">
        <title>Pervasive Adenine N6-methylation of Active Genes in Fungi.</title>
        <authorList>
            <consortium name="DOE Joint Genome Institute"/>
            <person name="Mondo S.J."/>
            <person name="Dannebaum R.O."/>
            <person name="Kuo R.C."/>
            <person name="Labutti K."/>
            <person name="Haridas S."/>
            <person name="Kuo A."/>
            <person name="Salamov A."/>
            <person name="Ahrendt S.R."/>
            <person name="Lipzen A."/>
            <person name="Sullivan W."/>
            <person name="Andreopoulos W.B."/>
            <person name="Clum A."/>
            <person name="Lindquist E."/>
            <person name="Daum C."/>
            <person name="Ramamoorthy G.K."/>
            <person name="Gryganskyi A."/>
            <person name="Culley D."/>
            <person name="Magnuson J.K."/>
            <person name="James T.Y."/>
            <person name="O'Malley M.A."/>
            <person name="Stajich J.E."/>
            <person name="Spatafora J.W."/>
            <person name="Visel A."/>
            <person name="Grigoriev I.V."/>
        </authorList>
    </citation>
    <scope>NUCLEOTIDE SEQUENCE [LARGE SCALE GENOMIC DNA]</scope>
    <source>
        <strain evidence="1 2">JEL800</strain>
    </source>
</reference>
<evidence type="ECO:0000313" key="2">
    <source>
        <dbReference type="Proteomes" id="UP000193642"/>
    </source>
</evidence>
<comment type="caution">
    <text evidence="1">The sequence shown here is derived from an EMBL/GenBank/DDBJ whole genome shotgun (WGS) entry which is preliminary data.</text>
</comment>
<accession>A0A1Y2CR53</accession>
<gene>
    <name evidence="1" type="ORF">BCR33DRAFT_582614</name>
</gene>
<proteinExistence type="predicted"/>
<dbReference type="EMBL" id="MCGO01000009">
    <property type="protein sequence ID" value="ORY49426.1"/>
    <property type="molecule type" value="Genomic_DNA"/>
</dbReference>
<evidence type="ECO:0000313" key="1">
    <source>
        <dbReference type="EMBL" id="ORY49426.1"/>
    </source>
</evidence>
<dbReference type="AlphaFoldDB" id="A0A1Y2CR53"/>
<name>A0A1Y2CR53_9FUNG</name>
<keyword evidence="2" id="KW-1185">Reference proteome</keyword>